<dbReference type="Pfam" id="PF24741">
    <property type="entry name" value="AlkZ-rel"/>
    <property type="match status" value="1"/>
</dbReference>
<dbReference type="EMBL" id="VSSQ01030027">
    <property type="protein sequence ID" value="MPM80398.1"/>
    <property type="molecule type" value="Genomic_DNA"/>
</dbReference>
<evidence type="ECO:0000313" key="1">
    <source>
        <dbReference type="EMBL" id="MPM80398.1"/>
    </source>
</evidence>
<name>A0A645CU49_9ZZZZ</name>
<reference evidence="1" key="1">
    <citation type="submission" date="2019-08" db="EMBL/GenBank/DDBJ databases">
        <authorList>
            <person name="Kucharzyk K."/>
            <person name="Murdoch R.W."/>
            <person name="Higgins S."/>
            <person name="Loffler F."/>
        </authorList>
    </citation>
    <scope>NUCLEOTIDE SEQUENCE</scope>
</reference>
<dbReference type="InterPro" id="IPR056298">
    <property type="entry name" value="AlkZ-rel"/>
</dbReference>
<dbReference type="AlphaFoldDB" id="A0A645CU49"/>
<comment type="caution">
    <text evidence="1">The sequence shown here is derived from an EMBL/GenBank/DDBJ whole genome shotgun (WGS) entry which is preliminary data.</text>
</comment>
<organism evidence="1">
    <name type="scientific">bioreactor metagenome</name>
    <dbReference type="NCBI Taxonomy" id="1076179"/>
    <lineage>
        <taxon>unclassified sequences</taxon>
        <taxon>metagenomes</taxon>
        <taxon>ecological metagenomes</taxon>
    </lineage>
</organism>
<accession>A0A645CU49</accession>
<proteinExistence type="predicted"/>
<protein>
    <submittedName>
        <fullName evidence="1">Uncharacterized protein</fullName>
    </submittedName>
</protein>
<sequence>MADDYTNAKITEYGKFLDIVEDVGFMPLSKNCIDFINLSDLTLTEQWHTGLASDPWQWRIKIEADNKAGYAKLFDKKPGFISLQWYPVFLAARRRGRSFEDMYSEGLISNYAKKIYALFEKHENLAIFEIKAMAGFTRESNSKFEAAMCELQMGMFITINGTKQKISAKGDLYGWPATAYSTVEKWAGEELISKAQRINPKDAADEILERIEQFSPNMESKKARRFAGL</sequence>
<gene>
    <name evidence="1" type="ORF">SDC9_127445</name>
</gene>